<proteinExistence type="predicted"/>
<gene>
    <name evidence="5" type="ORF">RJ640_023399</name>
</gene>
<feature type="compositionally biased region" description="Acidic residues" evidence="3">
    <location>
        <begin position="26"/>
        <end position="61"/>
    </location>
</feature>
<dbReference type="SUPFAM" id="SSF54928">
    <property type="entry name" value="RNA-binding domain, RBD"/>
    <property type="match status" value="2"/>
</dbReference>
<keyword evidence="6" id="KW-1185">Reference proteome</keyword>
<sequence length="419" mass="44670">MGKKRKATQLKKVQPEPLKPKPVEPPESESESESEPEINEEFESAESESEQDSEEEEEDQDEASKRETLRKLLEPFGKDQIIQLLKEAALHDQSIVTRIAQSADSDPAHRKIFIHGLGWDATPEQVLFAFKPYGEIEECKVVTDKATGKTKGYGFVLFKTRGSARKALKERQKKIGSRMTSCQLASAGPVSNQPLAEVAGRKIFVANVGPHVKPDSLKSFFAKFGEVEEGPMGIDPVTGKFKGFAILTYKTAEGCKKALEEPTKVFEGCQLQCRLSVEGQRGIKNQTGGPAPLLQQSDLAALNYGVGLSPGFYGHTMNPAALLLAQNHGIGLANPMLVSRLSSSVGAATSLGFGGSYGVNTVSPSVIGSYGSQAALQGLGAYQSAQLRNSPAAATGSVAGRSQSGFGSAGTTFPAFYGP</sequence>
<dbReference type="InterPro" id="IPR035979">
    <property type="entry name" value="RBD_domain_sf"/>
</dbReference>
<protein>
    <recommendedName>
        <fullName evidence="4">RRM domain-containing protein</fullName>
    </recommendedName>
</protein>
<evidence type="ECO:0000256" key="3">
    <source>
        <dbReference type="SAM" id="MobiDB-lite"/>
    </source>
</evidence>
<dbReference type="EMBL" id="JAVXUO010000026">
    <property type="protein sequence ID" value="KAK2996029.1"/>
    <property type="molecule type" value="Genomic_DNA"/>
</dbReference>
<comment type="caution">
    <text evidence="5">The sequence shown here is derived from an EMBL/GenBank/DDBJ whole genome shotgun (WGS) entry which is preliminary data.</text>
</comment>
<evidence type="ECO:0000313" key="6">
    <source>
        <dbReference type="Proteomes" id="UP001187471"/>
    </source>
</evidence>
<evidence type="ECO:0000259" key="4">
    <source>
        <dbReference type="PROSITE" id="PS50102"/>
    </source>
</evidence>
<dbReference type="InterPro" id="IPR000504">
    <property type="entry name" value="RRM_dom"/>
</dbReference>
<organism evidence="5 6">
    <name type="scientific">Escallonia rubra</name>
    <dbReference type="NCBI Taxonomy" id="112253"/>
    <lineage>
        <taxon>Eukaryota</taxon>
        <taxon>Viridiplantae</taxon>
        <taxon>Streptophyta</taxon>
        <taxon>Embryophyta</taxon>
        <taxon>Tracheophyta</taxon>
        <taxon>Spermatophyta</taxon>
        <taxon>Magnoliopsida</taxon>
        <taxon>eudicotyledons</taxon>
        <taxon>Gunneridae</taxon>
        <taxon>Pentapetalae</taxon>
        <taxon>asterids</taxon>
        <taxon>campanulids</taxon>
        <taxon>Escalloniales</taxon>
        <taxon>Escalloniaceae</taxon>
        <taxon>Escallonia</taxon>
    </lineage>
</organism>
<dbReference type="InterPro" id="IPR050886">
    <property type="entry name" value="RNA-binding_reg"/>
</dbReference>
<reference evidence="5" key="1">
    <citation type="submission" date="2022-12" db="EMBL/GenBank/DDBJ databases">
        <title>Draft genome assemblies for two species of Escallonia (Escalloniales).</title>
        <authorList>
            <person name="Chanderbali A."/>
            <person name="Dervinis C."/>
            <person name="Anghel I."/>
            <person name="Soltis D."/>
            <person name="Soltis P."/>
            <person name="Zapata F."/>
        </authorList>
    </citation>
    <scope>NUCLEOTIDE SEQUENCE</scope>
    <source>
        <strain evidence="5">UCBG92.1500</strain>
        <tissue evidence="5">Leaf</tissue>
    </source>
</reference>
<name>A0AA88USN2_9ASTE</name>
<evidence type="ECO:0000256" key="1">
    <source>
        <dbReference type="ARBA" id="ARBA00022884"/>
    </source>
</evidence>
<dbReference type="SMART" id="SM00360">
    <property type="entry name" value="RRM"/>
    <property type="match status" value="2"/>
</dbReference>
<dbReference type="PANTHER" id="PTHR48024">
    <property type="entry name" value="GEO13361P1-RELATED"/>
    <property type="match status" value="1"/>
</dbReference>
<dbReference type="PROSITE" id="PS50102">
    <property type="entry name" value="RRM"/>
    <property type="match status" value="2"/>
</dbReference>
<feature type="domain" description="RRM" evidence="4">
    <location>
        <begin position="201"/>
        <end position="282"/>
    </location>
</feature>
<accession>A0AA88USN2</accession>
<dbReference type="Proteomes" id="UP001187471">
    <property type="component" value="Unassembled WGS sequence"/>
</dbReference>
<keyword evidence="1 2" id="KW-0694">RNA-binding</keyword>
<evidence type="ECO:0000313" key="5">
    <source>
        <dbReference type="EMBL" id="KAK2996029.1"/>
    </source>
</evidence>
<dbReference type="GO" id="GO:0003723">
    <property type="term" value="F:RNA binding"/>
    <property type="evidence" value="ECO:0007669"/>
    <property type="project" value="UniProtKB-UniRule"/>
</dbReference>
<dbReference type="InterPro" id="IPR012677">
    <property type="entry name" value="Nucleotide-bd_a/b_plait_sf"/>
</dbReference>
<dbReference type="PANTHER" id="PTHR48024:SF9">
    <property type="entry name" value="UBP1-ASSOCIATED PROTEINS 1A-RELATED"/>
    <property type="match status" value="1"/>
</dbReference>
<feature type="domain" description="RRM" evidence="4">
    <location>
        <begin position="110"/>
        <end position="210"/>
    </location>
</feature>
<dbReference type="AlphaFoldDB" id="A0AA88USN2"/>
<dbReference type="Pfam" id="PF00076">
    <property type="entry name" value="RRM_1"/>
    <property type="match status" value="2"/>
</dbReference>
<feature type="region of interest" description="Disordered" evidence="3">
    <location>
        <begin position="1"/>
        <end position="65"/>
    </location>
</feature>
<dbReference type="Gene3D" id="3.30.70.330">
    <property type="match status" value="2"/>
</dbReference>
<evidence type="ECO:0000256" key="2">
    <source>
        <dbReference type="PROSITE-ProRule" id="PRU00176"/>
    </source>
</evidence>